<dbReference type="PANTHER" id="PTHR36305:SF1">
    <property type="entry name" value="PHOSPHATIDYLGLYCEROPHOSPHATASE A"/>
    <property type="match status" value="1"/>
</dbReference>
<dbReference type="InterPro" id="IPR008136">
    <property type="entry name" value="CinA_C"/>
</dbReference>
<gene>
    <name evidence="3" type="ORF">BXT86_05260</name>
</gene>
<dbReference type="EMBL" id="MUKB01000091">
    <property type="protein sequence ID" value="OPX17677.1"/>
    <property type="molecule type" value="Genomic_DNA"/>
</dbReference>
<evidence type="ECO:0000313" key="3">
    <source>
        <dbReference type="EMBL" id="OPX17677.1"/>
    </source>
</evidence>
<dbReference type="GO" id="GO:0006629">
    <property type="term" value="P:lipid metabolic process"/>
    <property type="evidence" value="ECO:0007669"/>
    <property type="project" value="InterPro"/>
</dbReference>
<dbReference type="AlphaFoldDB" id="A0A1V4QFB6"/>
<dbReference type="Pfam" id="PF02464">
    <property type="entry name" value="CinA"/>
    <property type="match status" value="1"/>
</dbReference>
<dbReference type="SUPFAM" id="SSF101307">
    <property type="entry name" value="YutG-like"/>
    <property type="match status" value="1"/>
</dbReference>
<protein>
    <recommendedName>
        <fullName evidence="2">CinA C-terminal domain-containing protein</fullName>
    </recommendedName>
</protein>
<feature type="transmembrane region" description="Helical" evidence="1">
    <location>
        <begin position="21"/>
        <end position="45"/>
    </location>
</feature>
<dbReference type="NCBIfam" id="TIGR00199">
    <property type="entry name" value="PncC_domain"/>
    <property type="match status" value="1"/>
</dbReference>
<keyword evidence="1" id="KW-0812">Transmembrane</keyword>
<dbReference type="GO" id="GO:0008962">
    <property type="term" value="F:phosphatidylglycerophosphatase activity"/>
    <property type="evidence" value="ECO:0007669"/>
    <property type="project" value="InterPro"/>
</dbReference>
<dbReference type="InterPro" id="IPR036681">
    <property type="entry name" value="PgpA-like_sf"/>
</dbReference>
<evidence type="ECO:0000259" key="2">
    <source>
        <dbReference type="Pfam" id="PF02464"/>
    </source>
</evidence>
<feature type="transmembrane region" description="Helical" evidence="1">
    <location>
        <begin position="51"/>
        <end position="72"/>
    </location>
</feature>
<dbReference type="PANTHER" id="PTHR36305">
    <property type="entry name" value="PHOSPHATIDYLGLYCEROPHOSPHATASE A"/>
    <property type="match status" value="1"/>
</dbReference>
<dbReference type="InterPro" id="IPR036653">
    <property type="entry name" value="CinA-like_C"/>
</dbReference>
<comment type="caution">
    <text evidence="3">The sequence shown here is derived from an EMBL/GenBank/DDBJ whole genome shotgun (WGS) entry which is preliminary data.</text>
</comment>
<name>A0A1V4QFB6_UNCW3</name>
<accession>A0A1V4QFB6</accession>
<dbReference type="Gene3D" id="3.90.950.20">
    <property type="entry name" value="CinA-like"/>
    <property type="match status" value="1"/>
</dbReference>
<organism evidence="3 4">
    <name type="scientific">candidate division WOR-3 bacterium 4484_100</name>
    <dbReference type="NCBI Taxonomy" id="1936077"/>
    <lineage>
        <taxon>Bacteria</taxon>
        <taxon>Bacteria division WOR-3</taxon>
    </lineage>
</organism>
<dbReference type="Proteomes" id="UP000191663">
    <property type="component" value="Unassembled WGS sequence"/>
</dbReference>
<reference evidence="4" key="1">
    <citation type="submission" date="2017-01" db="EMBL/GenBank/DDBJ databases">
        <title>Novel pathways for hydrocarbon cycling and metabolic interdependencies in hydrothermal sediment communities.</title>
        <authorList>
            <person name="Dombrowski N."/>
            <person name="Seitz K."/>
            <person name="Teske A."/>
            <person name="Baker B."/>
        </authorList>
    </citation>
    <scope>NUCLEOTIDE SEQUENCE [LARGE SCALE GENOMIC DNA]</scope>
</reference>
<dbReference type="SUPFAM" id="SSF142433">
    <property type="entry name" value="CinA-like"/>
    <property type="match status" value="1"/>
</dbReference>
<feature type="domain" description="CinA C-terminal" evidence="2">
    <location>
        <begin position="105"/>
        <end position="233"/>
    </location>
</feature>
<keyword evidence="1" id="KW-0472">Membrane</keyword>
<sequence>MGREISEEEKIGFIKRIIATGLFIGYLPIAPATFACLISIIIWYLLFHLKIVFIIVAVVLFFIGVSLSNSLAKIWGKDPHQIVIDEYATFLLPLYFTPRRILPLGGMLGYIITTTPGSSQYFKGGIIAYDNNIKVKLVGVDVRLLKRYGAVSMPVAKKMAVCISRKFKTDIGVGITGIAGPGGGTVKKPVGLVYIAVLFKKKIFLKKLQLKGRRDTIRKKSVENVLLLLKELLNG</sequence>
<keyword evidence="1" id="KW-1133">Transmembrane helix</keyword>
<evidence type="ECO:0000256" key="1">
    <source>
        <dbReference type="SAM" id="Phobius"/>
    </source>
</evidence>
<evidence type="ECO:0000313" key="4">
    <source>
        <dbReference type="Proteomes" id="UP000191663"/>
    </source>
</evidence>
<dbReference type="InterPro" id="IPR026037">
    <property type="entry name" value="PgpA"/>
</dbReference>
<proteinExistence type="predicted"/>